<dbReference type="SUPFAM" id="SSF52540">
    <property type="entry name" value="P-loop containing nucleoside triphosphate hydrolases"/>
    <property type="match status" value="1"/>
</dbReference>
<dbReference type="PANTHER" id="PTHR11669:SF8">
    <property type="entry name" value="DNA POLYMERASE III SUBUNIT DELTA"/>
    <property type="match status" value="1"/>
</dbReference>
<comment type="caution">
    <text evidence="1">The sequence shown here is derived from an EMBL/GenBank/DDBJ whole genome shotgun (WGS) entry which is preliminary data.</text>
</comment>
<dbReference type="Gene3D" id="3.40.50.300">
    <property type="entry name" value="P-loop containing nucleotide triphosphate hydrolases"/>
    <property type="match status" value="1"/>
</dbReference>
<dbReference type="InterPro" id="IPR027417">
    <property type="entry name" value="P-loop_NTPase"/>
</dbReference>
<proteinExistence type="predicted"/>
<evidence type="ECO:0000313" key="1">
    <source>
        <dbReference type="EMBL" id="MBC8568716.1"/>
    </source>
</evidence>
<name>A0A926EAS6_9FIRM</name>
<evidence type="ECO:0008006" key="3">
    <source>
        <dbReference type="Google" id="ProtNLM"/>
    </source>
</evidence>
<dbReference type="RefSeq" id="WP_187525433.1">
    <property type="nucleotide sequence ID" value="NZ_JACRTA010000003.1"/>
</dbReference>
<sequence length="270" mass="30851">MYFKERDENQNLIARLDHIIETDKISHAYIFEGIGCIDKRSFVESFVKGILCPVNTGDNCNSCGICRKVDHGNHEDIIYIKASGGSIKDADIVKMQESLKNKPFGDRHIVIIENSDTMTLRAQNRLLKTLEEPPGSSVIMLLSENMENLVQTIKSRCVKYRINYFGSEGYDFMMEKAEKVSDMALNREPFYKLKQEIDDILENSDEVAGFLDSLQVVFRNMLIKKNKGISLYKDEDLKRNIYAAENARRQIKEGVSQSYAMKNLLIKIGG</sequence>
<organism evidence="1 2">
    <name type="scientific">Lentihominibacter hominis</name>
    <dbReference type="NCBI Taxonomy" id="2763645"/>
    <lineage>
        <taxon>Bacteria</taxon>
        <taxon>Bacillati</taxon>
        <taxon>Bacillota</taxon>
        <taxon>Clostridia</taxon>
        <taxon>Peptostreptococcales</taxon>
        <taxon>Anaerovoracaceae</taxon>
        <taxon>Lentihominibacter</taxon>
    </lineage>
</organism>
<dbReference type="InterPro" id="IPR050238">
    <property type="entry name" value="DNA_Rep/Repair_Clamp_Loader"/>
</dbReference>
<dbReference type="GO" id="GO:0006261">
    <property type="term" value="P:DNA-templated DNA replication"/>
    <property type="evidence" value="ECO:0007669"/>
    <property type="project" value="TreeGrafter"/>
</dbReference>
<reference evidence="1" key="1">
    <citation type="submission" date="2020-08" db="EMBL/GenBank/DDBJ databases">
        <title>Genome public.</title>
        <authorList>
            <person name="Liu C."/>
            <person name="Sun Q."/>
        </authorList>
    </citation>
    <scope>NUCLEOTIDE SEQUENCE</scope>
    <source>
        <strain evidence="1">NSJ-24</strain>
    </source>
</reference>
<evidence type="ECO:0000313" key="2">
    <source>
        <dbReference type="Proteomes" id="UP000610862"/>
    </source>
</evidence>
<accession>A0A926EAS6</accession>
<protein>
    <recommendedName>
        <fullName evidence="3">DNA polymerase III subunit delta</fullName>
    </recommendedName>
</protein>
<dbReference type="PANTHER" id="PTHR11669">
    <property type="entry name" value="REPLICATION FACTOR C / DNA POLYMERASE III GAMMA-TAU SUBUNIT"/>
    <property type="match status" value="1"/>
</dbReference>
<gene>
    <name evidence="1" type="ORF">H8692_08100</name>
</gene>
<dbReference type="EMBL" id="JACRTA010000003">
    <property type="protein sequence ID" value="MBC8568716.1"/>
    <property type="molecule type" value="Genomic_DNA"/>
</dbReference>
<dbReference type="Proteomes" id="UP000610862">
    <property type="component" value="Unassembled WGS sequence"/>
</dbReference>
<dbReference type="AlphaFoldDB" id="A0A926EAS6"/>
<keyword evidence="2" id="KW-1185">Reference proteome</keyword>
<dbReference type="Pfam" id="PF13177">
    <property type="entry name" value="DNA_pol3_delta2"/>
    <property type="match status" value="1"/>
</dbReference>